<sequence>MSNSASTPDWVKAAAQIVPSERQVRWQEMELYAFVHFTVNTFTDREWGLGSEDPQIFNPTDLDARQWVEVCKSAGMTGLILTCKHHDGFCLWPSKYTDHTVAASPWRSGRGDLVKEVADACREGGLKFGIYLSPWDRHERSYGDSDVYNEFFLHQLRELLTNYGEVFCVWFDGACGEGPNGKKQVYDWDAYYALIRELQPEAVISVCGPDVRWCGNEAGHTRPSEWSVVPAYLQDNEKIQKESQQVDDGTFASRMDTQDIDLGSRDVIRGQRDLIWYPAEVNTSIRPGWFYHASEDELVKSVDELMRIYYGSVGGNANFLLNLPPDKRGRIHETDAERLQALGDRLRSIFRHNLAKPAIIQASETADELYAASAILSDDPHSYWRPREGTEQAWLEIDLREEATFDHVVLMEHIRSGQRIERFTLEARRQGSEEWTELCNGTVVGYKRICRFAPVTARWIRLTIHESRWYPTLSRIGIYMSEQEEGLADGKS</sequence>
<dbReference type="SUPFAM" id="SSF49785">
    <property type="entry name" value="Galactose-binding domain-like"/>
    <property type="match status" value="1"/>
</dbReference>
<keyword evidence="8" id="KW-1185">Reference proteome</keyword>
<dbReference type="InterPro" id="IPR057739">
    <property type="entry name" value="Glyco_hydro_29_N"/>
</dbReference>
<dbReference type="Pfam" id="PF00754">
    <property type="entry name" value="F5_F8_type_C"/>
    <property type="match status" value="1"/>
</dbReference>
<dbReference type="InterPro" id="IPR017853">
    <property type="entry name" value="GH"/>
</dbReference>
<dbReference type="Proteomes" id="UP000435177">
    <property type="component" value="Unassembled WGS sequence"/>
</dbReference>
<comment type="similarity">
    <text evidence="1">Belongs to the glycosyl hydrolase 29 family.</text>
</comment>
<dbReference type="PROSITE" id="PS50022">
    <property type="entry name" value="FA58C_3"/>
    <property type="match status" value="1"/>
</dbReference>
<gene>
    <name evidence="7" type="ORF">GNP94_03570</name>
</gene>
<dbReference type="InterPro" id="IPR000421">
    <property type="entry name" value="FA58C"/>
</dbReference>
<dbReference type="EMBL" id="WOAA01000002">
    <property type="protein sequence ID" value="MUG65084.1"/>
    <property type="molecule type" value="Genomic_DNA"/>
</dbReference>
<dbReference type="InterPro" id="IPR000933">
    <property type="entry name" value="Glyco_hydro_29"/>
</dbReference>
<dbReference type="SUPFAM" id="SSF51445">
    <property type="entry name" value="(Trans)glycosidases"/>
    <property type="match status" value="1"/>
</dbReference>
<evidence type="ECO:0000313" key="7">
    <source>
        <dbReference type="EMBL" id="MUG65084.1"/>
    </source>
</evidence>
<name>A0ABW9SW65_9BACL</name>
<dbReference type="Gene3D" id="3.20.20.80">
    <property type="entry name" value="Glycosidases"/>
    <property type="match status" value="1"/>
</dbReference>
<keyword evidence="5" id="KW-0326">Glycosidase</keyword>
<evidence type="ECO:0000256" key="4">
    <source>
        <dbReference type="ARBA" id="ARBA00022801"/>
    </source>
</evidence>
<reference evidence="7 8" key="1">
    <citation type="submission" date="2019-11" db="EMBL/GenBank/DDBJ databases">
        <title>Draft genome sequences of five Paenibacillus species of dairy origin.</title>
        <authorList>
            <person name="Olajide A.M."/>
            <person name="Chen S."/>
            <person name="Lapointe G."/>
        </authorList>
    </citation>
    <scope>NUCLEOTIDE SEQUENCE [LARGE SCALE GENOMIC DNA]</scope>
    <source>
        <strain evidence="7 8">3CS1</strain>
    </source>
</reference>
<dbReference type="Gene3D" id="2.60.120.260">
    <property type="entry name" value="Galactose-binding domain-like"/>
    <property type="match status" value="1"/>
</dbReference>
<keyword evidence="3" id="KW-0732">Signal</keyword>
<evidence type="ECO:0000256" key="3">
    <source>
        <dbReference type="ARBA" id="ARBA00022729"/>
    </source>
</evidence>
<dbReference type="PANTHER" id="PTHR10030">
    <property type="entry name" value="ALPHA-L-FUCOSIDASE"/>
    <property type="match status" value="1"/>
</dbReference>
<accession>A0ABW9SW65</accession>
<dbReference type="PANTHER" id="PTHR10030:SF37">
    <property type="entry name" value="ALPHA-L-FUCOSIDASE-RELATED"/>
    <property type="match status" value="1"/>
</dbReference>
<organism evidence="7 8">
    <name type="scientific">Paenibacillus campinasensis</name>
    <dbReference type="NCBI Taxonomy" id="66347"/>
    <lineage>
        <taxon>Bacteria</taxon>
        <taxon>Bacillati</taxon>
        <taxon>Bacillota</taxon>
        <taxon>Bacilli</taxon>
        <taxon>Bacillales</taxon>
        <taxon>Paenibacillaceae</taxon>
        <taxon>Paenibacillus</taxon>
    </lineage>
</organism>
<keyword evidence="4" id="KW-0378">Hydrolase</keyword>
<evidence type="ECO:0000313" key="8">
    <source>
        <dbReference type="Proteomes" id="UP000435177"/>
    </source>
</evidence>
<evidence type="ECO:0000259" key="6">
    <source>
        <dbReference type="PROSITE" id="PS50022"/>
    </source>
</evidence>
<dbReference type="EC" id="3.2.1.51" evidence="2"/>
<dbReference type="SMART" id="SM00812">
    <property type="entry name" value="Alpha_L_fucos"/>
    <property type="match status" value="1"/>
</dbReference>
<protein>
    <recommendedName>
        <fullName evidence="2">alpha-L-fucosidase</fullName>
        <ecNumber evidence="2">3.2.1.51</ecNumber>
    </recommendedName>
</protein>
<evidence type="ECO:0000256" key="5">
    <source>
        <dbReference type="ARBA" id="ARBA00023295"/>
    </source>
</evidence>
<comment type="caution">
    <text evidence="7">The sequence shown here is derived from an EMBL/GenBank/DDBJ whole genome shotgun (WGS) entry which is preliminary data.</text>
</comment>
<dbReference type="Pfam" id="PF01120">
    <property type="entry name" value="Alpha_L_fucos"/>
    <property type="match status" value="1"/>
</dbReference>
<feature type="domain" description="F5/8 type C" evidence="6">
    <location>
        <begin position="336"/>
        <end position="481"/>
    </location>
</feature>
<dbReference type="RefSeq" id="WP_155617482.1">
    <property type="nucleotide sequence ID" value="NZ_WOAA01000002.1"/>
</dbReference>
<evidence type="ECO:0000256" key="2">
    <source>
        <dbReference type="ARBA" id="ARBA00012662"/>
    </source>
</evidence>
<dbReference type="InterPro" id="IPR008979">
    <property type="entry name" value="Galactose-bd-like_sf"/>
</dbReference>
<evidence type="ECO:0000256" key="1">
    <source>
        <dbReference type="ARBA" id="ARBA00007951"/>
    </source>
</evidence>
<proteinExistence type="inferred from homology"/>